<dbReference type="STRING" id="523831.SEHO0A_00088"/>
<comment type="caution">
    <text evidence="1">The sequence shown here is derived from an EMBL/GenBank/DDBJ whole genome shotgun (WGS) entry which is preliminary data.</text>
</comment>
<sequence length="285" mass="32988">MSKRFDITDGSFATTKKQGLIYTEELGWIDLGHAQGNDARRLKKKLEQEQWATYSKEFNDWYFPVNYYQEMGKGKTLFGINLAFHTGVHTQVMVRACLSPALKARVALTIMYGTAKRFEAWQNSVLFNWYTDSGFSVEDLVSDLVGFYRVFGTGPDPLWRAKPVSYETAIQIWDAHDPIGTFKNTEFFPYLFSTKPPLKYGKPVKKNLPEWLSYIKPLGNSFSGLLYNQFNNNPVDNFFKKKNKLNHELYATLSISGTRRFADSPFERPFFFLLHPHSPFKGMTR</sequence>
<accession>A0A2K0JA63</accession>
<dbReference type="Proteomes" id="UP000236163">
    <property type="component" value="Unassembled WGS sequence"/>
</dbReference>
<organism evidence="1 2">
    <name type="scientific">Salmonella enterica subsp. houtenae serovar 50:g,z51:-</name>
    <dbReference type="NCBI Taxonomy" id="1173947"/>
    <lineage>
        <taxon>Bacteria</taxon>
        <taxon>Pseudomonadati</taxon>
        <taxon>Pseudomonadota</taxon>
        <taxon>Gammaproteobacteria</taxon>
        <taxon>Enterobacterales</taxon>
        <taxon>Enterobacteriaceae</taxon>
        <taxon>Salmonella</taxon>
    </lineage>
</organism>
<proteinExistence type="predicted"/>
<evidence type="ECO:0000313" key="1">
    <source>
        <dbReference type="EMBL" id="PNO32139.1"/>
    </source>
</evidence>
<dbReference type="AlphaFoldDB" id="A0A2K0JA63"/>
<evidence type="ECO:0000313" key="2">
    <source>
        <dbReference type="Proteomes" id="UP000236163"/>
    </source>
</evidence>
<reference evidence="2" key="1">
    <citation type="submission" date="2017-12" db="EMBL/GenBank/DDBJ databases">
        <title>FDA dAtabase for Regulatory Grade micrObial Sequences (FDA-ARGOS): Supporting development and validation of Infectious Disease Dx tests.</title>
        <authorList>
            <person name="Sichtig H."/>
            <person name="Tallon L."/>
            <person name="Sadzewicz L."/>
            <person name="Sengamalay N."/>
            <person name="Nagaraj S."/>
            <person name="Vavikolanu K."/>
            <person name="Aluvathingal J."/>
            <person name="Nadendla S."/>
            <person name="Pirone D.C."/>
            <person name="Hoffman M."/>
            <person name="Muruvanda T."/>
            <person name="Allard M."/>
            <person name="Evans P."/>
        </authorList>
    </citation>
    <scope>NUCLEOTIDE SEQUENCE [LARGE SCALE GENOMIC DNA]</scope>
    <source>
        <strain evidence="2">FDAARGOS_55</strain>
    </source>
</reference>
<name>A0A2K0JA63_SALHO</name>
<dbReference type="EMBL" id="JWSP02000004">
    <property type="protein sequence ID" value="PNO32139.1"/>
    <property type="molecule type" value="Genomic_DNA"/>
</dbReference>
<gene>
    <name evidence="1" type="ORF">RK55_002240</name>
</gene>
<protein>
    <submittedName>
        <fullName evidence="1">Uncharacterized protein</fullName>
    </submittedName>
</protein>